<keyword evidence="1" id="KW-0732">Signal</keyword>
<organism evidence="2 3">
    <name type="scientific">Stakelama saccharophila</name>
    <dbReference type="NCBI Taxonomy" id="3075605"/>
    <lineage>
        <taxon>Bacteria</taxon>
        <taxon>Pseudomonadati</taxon>
        <taxon>Pseudomonadota</taxon>
        <taxon>Alphaproteobacteria</taxon>
        <taxon>Sphingomonadales</taxon>
        <taxon>Sphingomonadaceae</taxon>
        <taxon>Stakelama</taxon>
    </lineage>
</organism>
<evidence type="ECO:0000313" key="2">
    <source>
        <dbReference type="EMBL" id="WNO53828.1"/>
    </source>
</evidence>
<protein>
    <submittedName>
        <fullName evidence="2">Uncharacterized protein</fullName>
    </submittedName>
</protein>
<dbReference type="RefSeq" id="WP_313915664.1">
    <property type="nucleotide sequence ID" value="NZ_CP135076.1"/>
</dbReference>
<feature type="chain" id="PRO_5046488169" evidence="1">
    <location>
        <begin position="21"/>
        <end position="220"/>
    </location>
</feature>
<dbReference type="PROSITE" id="PS51257">
    <property type="entry name" value="PROKAR_LIPOPROTEIN"/>
    <property type="match status" value="1"/>
</dbReference>
<dbReference type="EMBL" id="CP135076">
    <property type="protein sequence ID" value="WNO53828.1"/>
    <property type="molecule type" value="Genomic_DNA"/>
</dbReference>
<gene>
    <name evidence="2" type="ORF">RPR59_00790</name>
</gene>
<sequence>MRLFPIALILTLAACSSEPAQQNRTQPAGEPVENAATPAATPVEANRAAAQPAGEADVPDARALTANGWGPLKIGMTKAEVTKALGGDADPGAANGPDPETCEQYRPERAPDGMMVMLEAGRLTRITLDSDSDIETARGIGVGDTAAAVRAAYGTALTASPHKYVEQPGEYLTLWINGAGDGAYVESPYARGIRFEIGKDGKVQSIHAGGPSIQYVEGCA</sequence>
<feature type="signal peptide" evidence="1">
    <location>
        <begin position="1"/>
        <end position="20"/>
    </location>
</feature>
<evidence type="ECO:0000313" key="3">
    <source>
        <dbReference type="Proteomes" id="UP001302249"/>
    </source>
</evidence>
<proteinExistence type="predicted"/>
<reference evidence="2 3" key="1">
    <citation type="submission" date="2023-09" db="EMBL/GenBank/DDBJ databases">
        <authorList>
            <person name="Rey-Velasco X."/>
        </authorList>
    </citation>
    <scope>NUCLEOTIDE SEQUENCE [LARGE SCALE GENOMIC DNA]</scope>
    <source>
        <strain evidence="2 3">W311</strain>
    </source>
</reference>
<evidence type="ECO:0000256" key="1">
    <source>
        <dbReference type="SAM" id="SignalP"/>
    </source>
</evidence>
<keyword evidence="3" id="KW-1185">Reference proteome</keyword>
<accession>A0ABZ0BAE8</accession>
<name>A0ABZ0BAE8_9SPHN</name>
<dbReference type="Proteomes" id="UP001302249">
    <property type="component" value="Chromosome"/>
</dbReference>